<evidence type="ECO:0000256" key="3">
    <source>
        <dbReference type="ARBA" id="ARBA00023015"/>
    </source>
</evidence>
<sequence>MALEPKNVGTQLSFALYGAANRMVRLHKPLLEPLGLTFPQYLVILALLEGAPLSVGELGARLDMDTGTITPLVKRLGVAGFVTRKRDLADERRVLVDLTPRGRALEAKVRGIPGKIKTACQLTDRGLDELRRTLEALAHPADK</sequence>
<evidence type="ECO:0000256" key="2">
    <source>
        <dbReference type="ARBA" id="ARBA00022490"/>
    </source>
</evidence>
<dbReference type="Gene3D" id="1.10.10.10">
    <property type="entry name" value="Winged helix-like DNA-binding domain superfamily/Winged helix DNA-binding domain"/>
    <property type="match status" value="1"/>
</dbReference>
<keyword evidence="3" id="KW-0805">Transcription regulation</keyword>
<keyword evidence="8" id="KW-1185">Reference proteome</keyword>
<dbReference type="EMBL" id="RAWK01000078">
    <property type="protein sequence ID" value="RKH66845.1"/>
    <property type="molecule type" value="Genomic_DNA"/>
</dbReference>
<dbReference type="GO" id="GO:0006950">
    <property type="term" value="P:response to stress"/>
    <property type="evidence" value="ECO:0007669"/>
    <property type="project" value="TreeGrafter"/>
</dbReference>
<organism evidence="7 8">
    <name type="scientific">Corallococcus aberystwythensis</name>
    <dbReference type="NCBI Taxonomy" id="2316722"/>
    <lineage>
        <taxon>Bacteria</taxon>
        <taxon>Pseudomonadati</taxon>
        <taxon>Myxococcota</taxon>
        <taxon>Myxococcia</taxon>
        <taxon>Myxococcales</taxon>
        <taxon>Cystobacterineae</taxon>
        <taxon>Myxococcaceae</taxon>
        <taxon>Corallococcus</taxon>
    </lineage>
</organism>
<dbReference type="InterPro" id="IPR055166">
    <property type="entry name" value="Transc_reg_Sar_Rot_HTH"/>
</dbReference>
<dbReference type="PROSITE" id="PS50995">
    <property type="entry name" value="HTH_MARR_2"/>
    <property type="match status" value="1"/>
</dbReference>
<dbReference type="OrthoDB" id="5521015at2"/>
<evidence type="ECO:0000259" key="6">
    <source>
        <dbReference type="PROSITE" id="PS50995"/>
    </source>
</evidence>
<dbReference type="PANTHER" id="PTHR33164">
    <property type="entry name" value="TRANSCRIPTIONAL REGULATOR, MARR FAMILY"/>
    <property type="match status" value="1"/>
</dbReference>
<dbReference type="RefSeq" id="WP_120556032.1">
    <property type="nucleotide sequence ID" value="NZ_RAWK01000078.1"/>
</dbReference>
<dbReference type="PANTHER" id="PTHR33164:SF5">
    <property type="entry name" value="ORGANIC HYDROPEROXIDE RESISTANCE TRANSCRIPTIONAL REGULATOR"/>
    <property type="match status" value="1"/>
</dbReference>
<feature type="domain" description="HTH marR-type" evidence="6">
    <location>
        <begin position="9"/>
        <end position="139"/>
    </location>
</feature>
<dbReference type="Pfam" id="PF22381">
    <property type="entry name" value="Staph_reg_Sar_Rot"/>
    <property type="match status" value="1"/>
</dbReference>
<dbReference type="InterPro" id="IPR039422">
    <property type="entry name" value="MarR/SlyA-like"/>
</dbReference>
<dbReference type="GO" id="GO:0003700">
    <property type="term" value="F:DNA-binding transcription factor activity"/>
    <property type="evidence" value="ECO:0007669"/>
    <property type="project" value="InterPro"/>
</dbReference>
<reference evidence="8" key="1">
    <citation type="submission" date="2018-09" db="EMBL/GenBank/DDBJ databases">
        <authorList>
            <person name="Livingstone P.G."/>
            <person name="Whitworth D.E."/>
        </authorList>
    </citation>
    <scope>NUCLEOTIDE SEQUENCE [LARGE SCALE GENOMIC DNA]</scope>
    <source>
        <strain evidence="8">AB050A</strain>
    </source>
</reference>
<keyword evidence="2" id="KW-0963">Cytoplasm</keyword>
<dbReference type="InterPro" id="IPR036390">
    <property type="entry name" value="WH_DNA-bd_sf"/>
</dbReference>
<comment type="caution">
    <text evidence="7">The sequence shown here is derived from an EMBL/GenBank/DDBJ whole genome shotgun (WGS) entry which is preliminary data.</text>
</comment>
<comment type="subcellular location">
    <subcellularLocation>
        <location evidence="1">Cytoplasm</location>
    </subcellularLocation>
</comment>
<dbReference type="InterPro" id="IPR011991">
    <property type="entry name" value="ArsR-like_HTH"/>
</dbReference>
<dbReference type="InterPro" id="IPR036388">
    <property type="entry name" value="WH-like_DNA-bd_sf"/>
</dbReference>
<dbReference type="GO" id="GO:0005737">
    <property type="term" value="C:cytoplasm"/>
    <property type="evidence" value="ECO:0007669"/>
    <property type="project" value="UniProtKB-SubCell"/>
</dbReference>
<name>A0A3A8QKG1_9BACT</name>
<evidence type="ECO:0000256" key="5">
    <source>
        <dbReference type="ARBA" id="ARBA00023163"/>
    </source>
</evidence>
<proteinExistence type="predicted"/>
<dbReference type="Proteomes" id="UP000267003">
    <property type="component" value="Unassembled WGS sequence"/>
</dbReference>
<accession>A0A3A8QKG1</accession>
<gene>
    <name evidence="7" type="ORF">D7W81_14860</name>
</gene>
<keyword evidence="4" id="KW-0238">DNA-binding</keyword>
<dbReference type="InterPro" id="IPR000835">
    <property type="entry name" value="HTH_MarR-typ"/>
</dbReference>
<evidence type="ECO:0000256" key="4">
    <source>
        <dbReference type="ARBA" id="ARBA00023125"/>
    </source>
</evidence>
<evidence type="ECO:0000313" key="7">
    <source>
        <dbReference type="EMBL" id="RKH66845.1"/>
    </source>
</evidence>
<dbReference type="CDD" id="cd00090">
    <property type="entry name" value="HTH_ARSR"/>
    <property type="match status" value="1"/>
</dbReference>
<dbReference type="GO" id="GO:0003677">
    <property type="term" value="F:DNA binding"/>
    <property type="evidence" value="ECO:0007669"/>
    <property type="project" value="UniProtKB-KW"/>
</dbReference>
<dbReference type="SUPFAM" id="SSF46785">
    <property type="entry name" value="Winged helix' DNA-binding domain"/>
    <property type="match status" value="1"/>
</dbReference>
<protein>
    <submittedName>
        <fullName evidence="7">MarR family transcriptional regulator</fullName>
    </submittedName>
</protein>
<evidence type="ECO:0000256" key="1">
    <source>
        <dbReference type="ARBA" id="ARBA00004496"/>
    </source>
</evidence>
<dbReference type="AlphaFoldDB" id="A0A3A8QKG1"/>
<dbReference type="SMART" id="SM00347">
    <property type="entry name" value="HTH_MARR"/>
    <property type="match status" value="1"/>
</dbReference>
<keyword evidence="5" id="KW-0804">Transcription</keyword>
<evidence type="ECO:0000313" key="8">
    <source>
        <dbReference type="Proteomes" id="UP000267003"/>
    </source>
</evidence>